<evidence type="ECO:0000313" key="2">
    <source>
        <dbReference type="EMBL" id="KFA89908.1"/>
    </source>
</evidence>
<feature type="transmembrane region" description="Helical" evidence="1">
    <location>
        <begin position="89"/>
        <end position="115"/>
    </location>
</feature>
<sequence>MSRSLLVKEWREHRAAWLLLNLLLGIVLFLLLRAQKDLEDKGSVFALLQVPAVFLSTVGALFVGHRLVVREYGQRTQLFLEALPLSRPLILTTKLVLGAAVLLLPLAAFLLYLWNRARAHEDVSARFLLLLSLRAGTPVLLGWSFFALAGLLGRYRNPLYIILFISAVTLDHLTEFDLFKAGPFALLGSDFAFERQRVPWDDLLPCWALIAGAVALCFGLVLYRDGTLTELFSQKMSHREKVFIACLITGFMTASTMLGKAKHREPFALHDAEQTRVKKSAIQVGAGVGFPRERAQALSERLARELLALSDYLGLERLPAVAVLPIRELDADVFQRAKLEKADGIVVRANLSAPDFDVRAFEAFLFREVLIHVSEGVVLREERQWLLDGFTTWWAHRSGQEYRLPVRAAVASREGFDARSWLTTRERLGPCLSGALAARGVRALHTRLGEPSFQALMRHILARPPGTGLWGFWTEPRLASLLRERDGFSEEELLRGWSETLREDRETHAKELERVAGMKPSLSLVAESAETFRLEHTLQAAEGQTRPPRYALLHHKLEPFENEVAAHELSRQDTVPSASGARLPLGLARGDRWLFVVQVESETLGCPIRLLAERKEIR</sequence>
<feature type="transmembrane region" description="Helical" evidence="1">
    <location>
        <begin position="127"/>
        <end position="153"/>
    </location>
</feature>
<feature type="transmembrane region" description="Helical" evidence="1">
    <location>
        <begin position="15"/>
        <end position="32"/>
    </location>
</feature>
<comment type="caution">
    <text evidence="2">The sequence shown here is derived from an EMBL/GenBank/DDBJ whole genome shotgun (WGS) entry which is preliminary data.</text>
</comment>
<feature type="transmembrane region" description="Helical" evidence="1">
    <location>
        <begin position="44"/>
        <end position="69"/>
    </location>
</feature>
<name>A0A084SN73_9BACT</name>
<feature type="transmembrane region" description="Helical" evidence="1">
    <location>
        <begin position="242"/>
        <end position="259"/>
    </location>
</feature>
<proteinExistence type="predicted"/>
<evidence type="ECO:0000256" key="1">
    <source>
        <dbReference type="SAM" id="Phobius"/>
    </source>
</evidence>
<keyword evidence="1" id="KW-0812">Transmembrane</keyword>
<dbReference type="RefSeq" id="WP_043403658.1">
    <property type="nucleotide sequence ID" value="NZ_JPMI01000230.1"/>
</dbReference>
<evidence type="ECO:0000313" key="3">
    <source>
        <dbReference type="Proteomes" id="UP000028547"/>
    </source>
</evidence>
<gene>
    <name evidence="2" type="ORF">Q664_31800</name>
</gene>
<dbReference type="EMBL" id="JPMI01000230">
    <property type="protein sequence ID" value="KFA89908.1"/>
    <property type="molecule type" value="Genomic_DNA"/>
</dbReference>
<keyword evidence="1" id="KW-0472">Membrane</keyword>
<protein>
    <submittedName>
        <fullName evidence="2">Uncharacterized protein</fullName>
    </submittedName>
</protein>
<dbReference type="AlphaFoldDB" id="A0A084SN73"/>
<keyword evidence="1" id="KW-1133">Transmembrane helix</keyword>
<accession>A0A084SN73</accession>
<dbReference type="Proteomes" id="UP000028547">
    <property type="component" value="Unassembled WGS sequence"/>
</dbReference>
<organism evidence="2 3">
    <name type="scientific">Archangium violaceum Cb vi76</name>
    <dbReference type="NCBI Taxonomy" id="1406225"/>
    <lineage>
        <taxon>Bacteria</taxon>
        <taxon>Pseudomonadati</taxon>
        <taxon>Myxococcota</taxon>
        <taxon>Myxococcia</taxon>
        <taxon>Myxococcales</taxon>
        <taxon>Cystobacterineae</taxon>
        <taxon>Archangiaceae</taxon>
        <taxon>Archangium</taxon>
    </lineage>
</organism>
<feature type="transmembrane region" description="Helical" evidence="1">
    <location>
        <begin position="200"/>
        <end position="222"/>
    </location>
</feature>
<reference evidence="2 3" key="1">
    <citation type="submission" date="2014-07" db="EMBL/GenBank/DDBJ databases">
        <title>Draft Genome Sequence of Gephyronic Acid Producer, Cystobacter violaceus Strain Cb vi76.</title>
        <authorList>
            <person name="Stevens D.C."/>
            <person name="Young J."/>
            <person name="Carmichael R."/>
            <person name="Tan J."/>
            <person name="Taylor R.E."/>
        </authorList>
    </citation>
    <scope>NUCLEOTIDE SEQUENCE [LARGE SCALE GENOMIC DNA]</scope>
    <source>
        <strain evidence="2 3">Cb vi76</strain>
    </source>
</reference>